<evidence type="ECO:0000313" key="2">
    <source>
        <dbReference type="Proteomes" id="UP001558652"/>
    </source>
</evidence>
<sequence>MKAKHGDNIEFVLWDGLSVTASGRSSDMQEHALQNLTYLLSHTFSSQFVFPVLGHDDPGSKPGERLGFKDVAHFWRQWLPTEAIHTFNKGQLLNYGTNTNCRRTYMYLIYGP</sequence>
<name>A0ABD0YVH4_9HEMI</name>
<evidence type="ECO:0000313" key="1">
    <source>
        <dbReference type="EMBL" id="KAL1139955.1"/>
    </source>
</evidence>
<proteinExistence type="predicted"/>
<dbReference type="EMBL" id="JBFDAA010000002">
    <property type="protein sequence ID" value="KAL1139955.1"/>
    <property type="molecule type" value="Genomic_DNA"/>
</dbReference>
<accession>A0ABD0YVH4</accession>
<dbReference type="AlphaFoldDB" id="A0ABD0YVH4"/>
<dbReference type="Proteomes" id="UP001558652">
    <property type="component" value="Unassembled WGS sequence"/>
</dbReference>
<gene>
    <name evidence="1" type="ORF">AAG570_006932</name>
</gene>
<comment type="caution">
    <text evidence="1">The sequence shown here is derived from an EMBL/GenBank/DDBJ whole genome shotgun (WGS) entry which is preliminary data.</text>
</comment>
<organism evidence="1 2">
    <name type="scientific">Ranatra chinensis</name>
    <dbReference type="NCBI Taxonomy" id="642074"/>
    <lineage>
        <taxon>Eukaryota</taxon>
        <taxon>Metazoa</taxon>
        <taxon>Ecdysozoa</taxon>
        <taxon>Arthropoda</taxon>
        <taxon>Hexapoda</taxon>
        <taxon>Insecta</taxon>
        <taxon>Pterygota</taxon>
        <taxon>Neoptera</taxon>
        <taxon>Paraneoptera</taxon>
        <taxon>Hemiptera</taxon>
        <taxon>Heteroptera</taxon>
        <taxon>Panheteroptera</taxon>
        <taxon>Nepomorpha</taxon>
        <taxon>Nepidae</taxon>
        <taxon>Ranatrinae</taxon>
        <taxon>Ranatra</taxon>
    </lineage>
</organism>
<protein>
    <submittedName>
        <fullName evidence="1">Uncharacterized protein</fullName>
    </submittedName>
</protein>
<reference evidence="1 2" key="1">
    <citation type="submission" date="2024-07" db="EMBL/GenBank/DDBJ databases">
        <title>Chromosome-level genome assembly of the water stick insect Ranatra chinensis (Heteroptera: Nepidae).</title>
        <authorList>
            <person name="Liu X."/>
        </authorList>
    </citation>
    <scope>NUCLEOTIDE SEQUENCE [LARGE SCALE GENOMIC DNA]</scope>
    <source>
        <strain evidence="1">Cailab_2021Rc</strain>
        <tissue evidence="1">Muscle</tissue>
    </source>
</reference>
<keyword evidence="2" id="KW-1185">Reference proteome</keyword>